<proteinExistence type="predicted"/>
<keyword evidence="5" id="KW-1185">Reference proteome</keyword>
<feature type="DNA-binding region" description="H-T-H motif" evidence="2">
    <location>
        <begin position="22"/>
        <end position="41"/>
    </location>
</feature>
<dbReference type="Proteomes" id="UP000256373">
    <property type="component" value="Unassembled WGS sequence"/>
</dbReference>
<dbReference type="OrthoDB" id="881297at2"/>
<dbReference type="SUPFAM" id="SSF46689">
    <property type="entry name" value="Homeodomain-like"/>
    <property type="match status" value="1"/>
</dbReference>
<dbReference type="Pfam" id="PF00440">
    <property type="entry name" value="TetR_N"/>
    <property type="match status" value="1"/>
</dbReference>
<dbReference type="PRINTS" id="PR00455">
    <property type="entry name" value="HTHTETR"/>
</dbReference>
<gene>
    <name evidence="4" type="ORF">DSL64_10435</name>
</gene>
<dbReference type="Gene3D" id="1.10.357.10">
    <property type="entry name" value="Tetracycline Repressor, domain 2"/>
    <property type="match status" value="1"/>
</dbReference>
<evidence type="ECO:0000313" key="4">
    <source>
        <dbReference type="EMBL" id="REA62066.1"/>
    </source>
</evidence>
<dbReference type="InterPro" id="IPR001647">
    <property type="entry name" value="HTH_TetR"/>
</dbReference>
<dbReference type="InterPro" id="IPR050624">
    <property type="entry name" value="HTH-type_Tx_Regulator"/>
</dbReference>
<evidence type="ECO:0000259" key="3">
    <source>
        <dbReference type="PROSITE" id="PS50977"/>
    </source>
</evidence>
<organism evidence="4 5">
    <name type="scientific">Dyadobacter luteus</name>
    <dbReference type="NCBI Taxonomy" id="2259619"/>
    <lineage>
        <taxon>Bacteria</taxon>
        <taxon>Pseudomonadati</taxon>
        <taxon>Bacteroidota</taxon>
        <taxon>Cytophagia</taxon>
        <taxon>Cytophagales</taxon>
        <taxon>Spirosomataceae</taxon>
        <taxon>Dyadobacter</taxon>
    </lineage>
</organism>
<keyword evidence="1 2" id="KW-0238">DNA-binding</keyword>
<dbReference type="GO" id="GO:0003677">
    <property type="term" value="F:DNA binding"/>
    <property type="evidence" value="ECO:0007669"/>
    <property type="project" value="UniProtKB-UniRule"/>
</dbReference>
<sequence length="202" mass="23747">MKERIVKSALNLFWRYGIRSVTMDDIAKDLGISKRTIYQHYSDKEAILKVVIQEELSTQQCEMAQLDEIGNPIDQMIEATDQMRVAMANMNPALIYDLKKYYPESWGLFQSHKDEFIIKGIRDNMHQGIAEGYYRADLDVDVLSLLRIQEFEIAFDPTVFPPDKFHMMRVQMQFVHHFLRGIMTEKGFAYYNTLKDKSVIEF</sequence>
<dbReference type="InterPro" id="IPR009057">
    <property type="entry name" value="Homeodomain-like_sf"/>
</dbReference>
<dbReference type="PROSITE" id="PS50977">
    <property type="entry name" value="HTH_TETR_2"/>
    <property type="match status" value="1"/>
</dbReference>
<comment type="caution">
    <text evidence="4">The sequence shown here is derived from an EMBL/GenBank/DDBJ whole genome shotgun (WGS) entry which is preliminary data.</text>
</comment>
<dbReference type="PANTHER" id="PTHR43479">
    <property type="entry name" value="ACREF/ENVCD OPERON REPRESSOR-RELATED"/>
    <property type="match status" value="1"/>
</dbReference>
<name>A0A3D8YCG1_9BACT</name>
<reference evidence="4 5" key="1">
    <citation type="submission" date="2018-07" db="EMBL/GenBank/DDBJ databases">
        <title>Dyadobacter roseus sp. nov., isolated from rose rhizosphere soil.</title>
        <authorList>
            <person name="Chen L."/>
        </authorList>
    </citation>
    <scope>NUCLEOTIDE SEQUENCE [LARGE SCALE GENOMIC DNA]</scope>
    <source>
        <strain evidence="4 5">RS19</strain>
    </source>
</reference>
<accession>A0A3D8YCG1</accession>
<evidence type="ECO:0000313" key="5">
    <source>
        <dbReference type="Proteomes" id="UP000256373"/>
    </source>
</evidence>
<evidence type="ECO:0000256" key="1">
    <source>
        <dbReference type="ARBA" id="ARBA00023125"/>
    </source>
</evidence>
<evidence type="ECO:0000256" key="2">
    <source>
        <dbReference type="PROSITE-ProRule" id="PRU00335"/>
    </source>
</evidence>
<dbReference type="EMBL" id="QNUL01000006">
    <property type="protein sequence ID" value="REA62066.1"/>
    <property type="molecule type" value="Genomic_DNA"/>
</dbReference>
<feature type="domain" description="HTH tetR-type" evidence="3">
    <location>
        <begin position="1"/>
        <end position="59"/>
    </location>
</feature>
<dbReference type="AlphaFoldDB" id="A0A3D8YCG1"/>
<dbReference type="PANTHER" id="PTHR43479:SF11">
    <property type="entry name" value="ACREF_ENVCD OPERON REPRESSOR-RELATED"/>
    <property type="match status" value="1"/>
</dbReference>
<protein>
    <submittedName>
        <fullName evidence="4">TetR/AcrR family transcriptional regulator</fullName>
    </submittedName>
</protein>